<organism evidence="2">
    <name type="scientific">Arabidopsis lyrata subsp. lyrata</name>
    <name type="common">Lyre-leaved rock-cress</name>
    <dbReference type="NCBI Taxonomy" id="81972"/>
    <lineage>
        <taxon>Eukaryota</taxon>
        <taxon>Viridiplantae</taxon>
        <taxon>Streptophyta</taxon>
        <taxon>Embryophyta</taxon>
        <taxon>Tracheophyta</taxon>
        <taxon>Spermatophyta</taxon>
        <taxon>Magnoliopsida</taxon>
        <taxon>eudicotyledons</taxon>
        <taxon>Gunneridae</taxon>
        <taxon>Pentapetalae</taxon>
        <taxon>rosids</taxon>
        <taxon>malvids</taxon>
        <taxon>Brassicales</taxon>
        <taxon>Brassicaceae</taxon>
        <taxon>Camelineae</taxon>
        <taxon>Arabidopsis</taxon>
    </lineage>
</organism>
<proteinExistence type="predicted"/>
<dbReference type="AlphaFoldDB" id="D7KYQ5"/>
<sequence length="86" mass="9994">MEHIFFANLDMMHDKNSSLERGKWVLTLVILRLDRAAFYVLWSLKGLQEVFINIKRRSTHLDLVPQKNNALVGAHIVQPMKKALSH</sequence>
<gene>
    <name evidence="1" type="ORF">ARALYDRAFT_675628</name>
</gene>
<protein>
    <submittedName>
        <fullName evidence="1">Predicted protein</fullName>
    </submittedName>
</protein>
<dbReference type="EMBL" id="GL348714">
    <property type="protein sequence ID" value="EFH63013.1"/>
    <property type="molecule type" value="Genomic_DNA"/>
</dbReference>
<dbReference type="Gramene" id="Al_scaffold_0002_778">
    <property type="protein sequence ID" value="Al_scaffold_0002_778"/>
    <property type="gene ID" value="Al_scaffold_0002_778"/>
</dbReference>
<accession>D7KYQ5</accession>
<name>D7KYQ5_ARALL</name>
<dbReference type="Proteomes" id="UP000008694">
    <property type="component" value="Unassembled WGS sequence"/>
</dbReference>
<evidence type="ECO:0000313" key="1">
    <source>
        <dbReference type="EMBL" id="EFH63013.1"/>
    </source>
</evidence>
<reference evidence="2" key="1">
    <citation type="journal article" date="2011" name="Nat. Genet.">
        <title>The Arabidopsis lyrata genome sequence and the basis of rapid genome size change.</title>
        <authorList>
            <person name="Hu T.T."/>
            <person name="Pattyn P."/>
            <person name="Bakker E.G."/>
            <person name="Cao J."/>
            <person name="Cheng J.-F."/>
            <person name="Clark R.M."/>
            <person name="Fahlgren N."/>
            <person name="Fawcett J.A."/>
            <person name="Grimwood J."/>
            <person name="Gundlach H."/>
            <person name="Haberer G."/>
            <person name="Hollister J.D."/>
            <person name="Ossowski S."/>
            <person name="Ottilar R.P."/>
            <person name="Salamov A.A."/>
            <person name="Schneeberger K."/>
            <person name="Spannagl M."/>
            <person name="Wang X."/>
            <person name="Yang L."/>
            <person name="Nasrallah M.E."/>
            <person name="Bergelson J."/>
            <person name="Carrington J.C."/>
            <person name="Gaut B.S."/>
            <person name="Schmutz J."/>
            <person name="Mayer K.F.X."/>
            <person name="Van de Peer Y."/>
            <person name="Grigoriev I.V."/>
            <person name="Nordborg M."/>
            <person name="Weigel D."/>
            <person name="Guo Y.-L."/>
        </authorList>
    </citation>
    <scope>NUCLEOTIDE SEQUENCE [LARGE SCALE GENOMIC DNA]</scope>
    <source>
        <strain evidence="2">cv. MN47</strain>
    </source>
</reference>
<keyword evidence="2" id="KW-1185">Reference proteome</keyword>
<dbReference type="HOGENOM" id="CLU_2500973_0_0_1"/>
<evidence type="ECO:0000313" key="2">
    <source>
        <dbReference type="Proteomes" id="UP000008694"/>
    </source>
</evidence>